<protein>
    <recommendedName>
        <fullName evidence="1">SnoaL-like domain-containing protein</fullName>
    </recommendedName>
</protein>
<dbReference type="Proteomes" id="UP000237025">
    <property type="component" value="Unassembled WGS sequence"/>
</dbReference>
<dbReference type="InterPro" id="IPR032710">
    <property type="entry name" value="NTF2-like_dom_sf"/>
</dbReference>
<dbReference type="InterPro" id="IPR037401">
    <property type="entry name" value="SnoaL-like"/>
</dbReference>
<dbReference type="Pfam" id="PF12680">
    <property type="entry name" value="SnoaL_2"/>
    <property type="match status" value="1"/>
</dbReference>
<evidence type="ECO:0000313" key="3">
    <source>
        <dbReference type="Proteomes" id="UP000237025"/>
    </source>
</evidence>
<reference evidence="2 3" key="1">
    <citation type="submission" date="2018-02" db="EMBL/GenBank/DDBJ databases">
        <title>Lelliotia aquatilis sp. nov., isolated from drinking water.</title>
        <authorList>
            <person name="Kaempfer P."/>
            <person name="Glaeser S."/>
            <person name="Exner M."/>
            <person name="Doijad S."/>
            <person name="Chakraborty T."/>
        </authorList>
    </citation>
    <scope>NUCLEOTIDE SEQUENCE [LARGE SCALE GENOMIC DNA]</scope>
    <source>
        <strain evidence="2 3">6331-17</strain>
    </source>
</reference>
<keyword evidence="3" id="KW-1185">Reference proteome</keyword>
<accession>A0ABX4ZWG2</accession>
<dbReference type="RefSeq" id="WP_103950199.1">
    <property type="nucleotide sequence ID" value="NZ_PQVT01000020.1"/>
</dbReference>
<name>A0ABX4ZWG2_9ENTR</name>
<dbReference type="EMBL" id="PQVW01000021">
    <property type="protein sequence ID" value="POZ20012.1"/>
    <property type="molecule type" value="Genomic_DNA"/>
</dbReference>
<evidence type="ECO:0000259" key="1">
    <source>
        <dbReference type="Pfam" id="PF12680"/>
    </source>
</evidence>
<dbReference type="SUPFAM" id="SSF54427">
    <property type="entry name" value="NTF2-like"/>
    <property type="match status" value="1"/>
</dbReference>
<evidence type="ECO:0000313" key="2">
    <source>
        <dbReference type="EMBL" id="POZ20012.1"/>
    </source>
</evidence>
<organism evidence="2 3">
    <name type="scientific">Lelliottia aquatilis</name>
    <dbReference type="NCBI Taxonomy" id="2080838"/>
    <lineage>
        <taxon>Bacteria</taxon>
        <taxon>Pseudomonadati</taxon>
        <taxon>Pseudomonadota</taxon>
        <taxon>Gammaproteobacteria</taxon>
        <taxon>Enterobacterales</taxon>
        <taxon>Enterobacteriaceae</taxon>
        <taxon>Lelliottia</taxon>
    </lineage>
</organism>
<feature type="domain" description="SnoaL-like" evidence="1">
    <location>
        <begin position="36"/>
        <end position="118"/>
    </location>
</feature>
<gene>
    <name evidence="2" type="ORF">C3712_20340</name>
</gene>
<comment type="caution">
    <text evidence="2">The sequence shown here is derived from an EMBL/GenBank/DDBJ whole genome shotgun (WGS) entry which is preliminary data.</text>
</comment>
<dbReference type="Gene3D" id="3.10.450.50">
    <property type="match status" value="1"/>
</dbReference>
<sequence>MNPLIHLPSAANELACCTFMQQLLNDLFAGKLAPAKIFSADYQQHTDGNTLDYEGFIQHLNHVRAQVSRIAFRVEQACCTPHMLADRHCVTVTKTNGQTSDIEVYMFARLRDGKIWRIDEVTRVIKGDHADKSLASATT</sequence>
<proteinExistence type="predicted"/>